<sequence length="152" mass="16407">MNEIKTELSDSEIDQLGKVFAKPLKQHENDVPRDISERLRIARMQAIETHRVVLAHQHAAKSEKTNTAGKKQGAWWKKLLAAAPIIAAGAGVAFMQGAVSDDGENELAQTDLQILSSPVPPSALSDPAFLQYLKSQKIDVSHPGAKAPTAAH</sequence>
<dbReference type="Pfam" id="PF12279">
    <property type="entry name" value="DUF3619"/>
    <property type="match status" value="1"/>
</dbReference>
<gene>
    <name evidence="1" type="ORF">E9531_06700</name>
</gene>
<dbReference type="EMBL" id="STFG01000005">
    <property type="protein sequence ID" value="THU02784.1"/>
    <property type="molecule type" value="Genomic_DNA"/>
</dbReference>
<dbReference type="RefSeq" id="WP_136572984.1">
    <property type="nucleotide sequence ID" value="NZ_STFG01000005.1"/>
</dbReference>
<reference evidence="1 2" key="1">
    <citation type="journal article" date="2015" name="Antonie Van Leeuwenhoek">
        <title>Lampropedia puyangensis sp. nov., isolated from symptomatic bark of Populus ? euramericana canker and emended description of Lampropedia hyalina (Ehrenberg 1832) Lee et al. 2004.</title>
        <authorList>
            <person name="Li Y."/>
            <person name="Wang T."/>
            <person name="Piao C.G."/>
            <person name="Wang L.F."/>
            <person name="Tian G.Z."/>
            <person name="Zhu T.H."/>
            <person name="Guo M.W."/>
        </authorList>
    </citation>
    <scope>NUCLEOTIDE SEQUENCE [LARGE SCALE GENOMIC DNA]</scope>
    <source>
        <strain evidence="1 2">2-bin</strain>
    </source>
</reference>
<dbReference type="InterPro" id="IPR022064">
    <property type="entry name" value="DUF3619"/>
</dbReference>
<accession>A0A4S8F937</accession>
<dbReference type="Proteomes" id="UP000308917">
    <property type="component" value="Unassembled WGS sequence"/>
</dbReference>
<name>A0A4S8F937_9BURK</name>
<comment type="caution">
    <text evidence="1">The sequence shown here is derived from an EMBL/GenBank/DDBJ whole genome shotgun (WGS) entry which is preliminary data.</text>
</comment>
<evidence type="ECO:0000313" key="1">
    <source>
        <dbReference type="EMBL" id="THU02784.1"/>
    </source>
</evidence>
<organism evidence="1 2">
    <name type="scientific">Lampropedia puyangensis</name>
    <dbReference type="NCBI Taxonomy" id="1330072"/>
    <lineage>
        <taxon>Bacteria</taxon>
        <taxon>Pseudomonadati</taxon>
        <taxon>Pseudomonadota</taxon>
        <taxon>Betaproteobacteria</taxon>
        <taxon>Burkholderiales</taxon>
        <taxon>Comamonadaceae</taxon>
        <taxon>Lampropedia</taxon>
    </lineage>
</organism>
<dbReference type="AlphaFoldDB" id="A0A4S8F937"/>
<evidence type="ECO:0000313" key="2">
    <source>
        <dbReference type="Proteomes" id="UP000308917"/>
    </source>
</evidence>
<protein>
    <submittedName>
        <fullName evidence="1">DUF3619 family protein</fullName>
    </submittedName>
</protein>
<keyword evidence="2" id="KW-1185">Reference proteome</keyword>
<proteinExistence type="predicted"/>
<dbReference type="OrthoDB" id="8562153at2"/>